<keyword evidence="1" id="KW-0812">Transmembrane</keyword>
<dbReference type="AlphaFoldDB" id="A0AA90P756"/>
<sequence length="73" mass="8812">MEIKYEDSPSIHLCMHSFSFYEDVLTEEILKIECFTFEKREQALILQRIEGLFIHINFSFEFAIVQLLLFMVF</sequence>
<reference evidence="2" key="1">
    <citation type="submission" date="2023-07" db="EMBL/GenBank/DDBJ databases">
        <title>Murine gut Bacillus species.</title>
        <authorList>
            <person name="Gutman E."/>
            <person name="Hashuel R."/>
            <person name="Litvak Y."/>
        </authorList>
    </citation>
    <scope>NUCLEOTIDE SEQUENCE</scope>
    <source>
        <strain evidence="2">RU283</strain>
    </source>
</reference>
<evidence type="ECO:0000313" key="2">
    <source>
        <dbReference type="EMBL" id="MDP1420244.1"/>
    </source>
</evidence>
<gene>
    <name evidence="2" type="ORF">Q8G35_18085</name>
</gene>
<accession>A0AA90P756</accession>
<comment type="caution">
    <text evidence="2">The sequence shown here is derived from an EMBL/GenBank/DDBJ whole genome shotgun (WGS) entry which is preliminary data.</text>
</comment>
<evidence type="ECO:0000256" key="1">
    <source>
        <dbReference type="SAM" id="Phobius"/>
    </source>
</evidence>
<name>A0AA90P756_9BACI</name>
<evidence type="ECO:0000313" key="3">
    <source>
        <dbReference type="Proteomes" id="UP001178277"/>
    </source>
</evidence>
<dbReference type="Proteomes" id="UP001178277">
    <property type="component" value="Unassembled WGS sequence"/>
</dbReference>
<proteinExistence type="predicted"/>
<protein>
    <submittedName>
        <fullName evidence="2">Uncharacterized protein</fullName>
    </submittedName>
</protein>
<keyword evidence="1" id="KW-1133">Transmembrane helix</keyword>
<organism evidence="2 3">
    <name type="scientific">Peribacillus simplex</name>
    <dbReference type="NCBI Taxonomy" id="1478"/>
    <lineage>
        <taxon>Bacteria</taxon>
        <taxon>Bacillati</taxon>
        <taxon>Bacillota</taxon>
        <taxon>Bacilli</taxon>
        <taxon>Bacillales</taxon>
        <taxon>Bacillaceae</taxon>
        <taxon>Peribacillus</taxon>
    </lineage>
</organism>
<keyword evidence="1" id="KW-0472">Membrane</keyword>
<dbReference type="EMBL" id="JAUUTP010000020">
    <property type="protein sequence ID" value="MDP1420244.1"/>
    <property type="molecule type" value="Genomic_DNA"/>
</dbReference>
<dbReference type="RefSeq" id="WP_305161427.1">
    <property type="nucleotide sequence ID" value="NZ_JAUUTP010000020.1"/>
</dbReference>
<feature type="transmembrane region" description="Helical" evidence="1">
    <location>
        <begin position="52"/>
        <end position="72"/>
    </location>
</feature>